<keyword evidence="9" id="KW-0501">Molybdenum cofactor biosynthesis</keyword>
<dbReference type="InterPro" id="IPR010505">
    <property type="entry name" value="MoaA_twitch"/>
</dbReference>
<dbReference type="InterPro" id="IPR040064">
    <property type="entry name" value="MoaA-like"/>
</dbReference>
<dbReference type="Gene3D" id="3.20.20.70">
    <property type="entry name" value="Aldolase class I"/>
    <property type="match status" value="1"/>
</dbReference>
<evidence type="ECO:0000256" key="7">
    <source>
        <dbReference type="ARBA" id="ARBA00023014"/>
    </source>
</evidence>
<name>A0A5C8K9W8_9BACT</name>
<comment type="caution">
    <text evidence="12">The sequence shown here is derived from an EMBL/GenBank/DDBJ whole genome shotgun (WGS) entry which is preliminary data.</text>
</comment>
<dbReference type="SMART" id="SM00729">
    <property type="entry name" value="Elp3"/>
    <property type="match status" value="1"/>
</dbReference>
<evidence type="ECO:0000256" key="3">
    <source>
        <dbReference type="ARBA" id="ARBA00022691"/>
    </source>
</evidence>
<dbReference type="Pfam" id="PF06463">
    <property type="entry name" value="Mob_synth_C"/>
    <property type="match status" value="1"/>
</dbReference>
<dbReference type="SUPFAM" id="SSF102114">
    <property type="entry name" value="Radical SAM enzymes"/>
    <property type="match status" value="1"/>
</dbReference>
<evidence type="ECO:0000256" key="1">
    <source>
        <dbReference type="ARBA" id="ARBA00001966"/>
    </source>
</evidence>
<dbReference type="SFLD" id="SFLDS00029">
    <property type="entry name" value="Radical_SAM"/>
    <property type="match status" value="1"/>
</dbReference>
<evidence type="ECO:0000313" key="13">
    <source>
        <dbReference type="Proteomes" id="UP000321926"/>
    </source>
</evidence>
<dbReference type="GO" id="GO:0051539">
    <property type="term" value="F:4 iron, 4 sulfur cluster binding"/>
    <property type="evidence" value="ECO:0007669"/>
    <property type="project" value="UniProtKB-KW"/>
</dbReference>
<feature type="domain" description="Radical SAM core" evidence="11">
    <location>
        <begin position="7"/>
        <end position="223"/>
    </location>
</feature>
<evidence type="ECO:0000256" key="8">
    <source>
        <dbReference type="ARBA" id="ARBA00023134"/>
    </source>
</evidence>
<evidence type="ECO:0000256" key="10">
    <source>
        <dbReference type="ARBA" id="ARBA00023239"/>
    </source>
</evidence>
<evidence type="ECO:0000256" key="4">
    <source>
        <dbReference type="ARBA" id="ARBA00022723"/>
    </source>
</evidence>
<dbReference type="InterPro" id="IPR007197">
    <property type="entry name" value="rSAM"/>
</dbReference>
<accession>A0A5C8K9W8</accession>
<dbReference type="EMBL" id="VRTY01000022">
    <property type="protein sequence ID" value="TXK48730.1"/>
    <property type="molecule type" value="Genomic_DNA"/>
</dbReference>
<dbReference type="InterPro" id="IPR058240">
    <property type="entry name" value="rSAM_sf"/>
</dbReference>
<dbReference type="GO" id="GO:0061798">
    <property type="term" value="F:GTP 3',8'-cyclase activity"/>
    <property type="evidence" value="ECO:0007669"/>
    <property type="project" value="TreeGrafter"/>
</dbReference>
<organism evidence="12 13">
    <name type="scientific">Pontibacter qinzhouensis</name>
    <dbReference type="NCBI Taxonomy" id="2603253"/>
    <lineage>
        <taxon>Bacteria</taxon>
        <taxon>Pseudomonadati</taxon>
        <taxon>Bacteroidota</taxon>
        <taxon>Cytophagia</taxon>
        <taxon>Cytophagales</taxon>
        <taxon>Hymenobacteraceae</taxon>
        <taxon>Pontibacter</taxon>
    </lineage>
</organism>
<keyword evidence="2" id="KW-0004">4Fe-4S</keyword>
<keyword evidence="6" id="KW-0408">Iron</keyword>
<dbReference type="PANTHER" id="PTHR22960:SF0">
    <property type="entry name" value="MOLYBDENUM COFACTOR BIOSYNTHESIS PROTEIN 1"/>
    <property type="match status" value="1"/>
</dbReference>
<keyword evidence="4" id="KW-0479">Metal-binding</keyword>
<dbReference type="CDD" id="cd01335">
    <property type="entry name" value="Radical_SAM"/>
    <property type="match status" value="1"/>
</dbReference>
<dbReference type="GO" id="GO:0061799">
    <property type="term" value="F:cyclic pyranopterin monophosphate synthase activity"/>
    <property type="evidence" value="ECO:0007669"/>
    <property type="project" value="TreeGrafter"/>
</dbReference>
<keyword evidence="5" id="KW-0547">Nucleotide-binding</keyword>
<dbReference type="PANTHER" id="PTHR22960">
    <property type="entry name" value="MOLYBDOPTERIN COFACTOR SYNTHESIS PROTEIN A"/>
    <property type="match status" value="1"/>
</dbReference>
<keyword evidence="13" id="KW-1185">Reference proteome</keyword>
<dbReference type="InterPro" id="IPR050105">
    <property type="entry name" value="MoCo_biosynth_MoaA/MoaC"/>
</dbReference>
<dbReference type="GO" id="GO:0006777">
    <property type="term" value="P:Mo-molybdopterin cofactor biosynthetic process"/>
    <property type="evidence" value="ECO:0007669"/>
    <property type="project" value="UniProtKB-KW"/>
</dbReference>
<evidence type="ECO:0000313" key="12">
    <source>
        <dbReference type="EMBL" id="TXK48730.1"/>
    </source>
</evidence>
<proteinExistence type="predicted"/>
<evidence type="ECO:0000259" key="11">
    <source>
        <dbReference type="PROSITE" id="PS51918"/>
    </source>
</evidence>
<dbReference type="GO" id="GO:0046872">
    <property type="term" value="F:metal ion binding"/>
    <property type="evidence" value="ECO:0007669"/>
    <property type="project" value="UniProtKB-KW"/>
</dbReference>
<dbReference type="GO" id="GO:0005525">
    <property type="term" value="F:GTP binding"/>
    <property type="evidence" value="ECO:0007669"/>
    <property type="project" value="UniProtKB-KW"/>
</dbReference>
<comment type="cofactor">
    <cofactor evidence="1">
        <name>[4Fe-4S] cluster</name>
        <dbReference type="ChEBI" id="CHEBI:49883"/>
    </cofactor>
</comment>
<evidence type="ECO:0000256" key="2">
    <source>
        <dbReference type="ARBA" id="ARBA00022485"/>
    </source>
</evidence>
<dbReference type="Pfam" id="PF04055">
    <property type="entry name" value="Radical_SAM"/>
    <property type="match status" value="1"/>
</dbReference>
<evidence type="ECO:0000256" key="9">
    <source>
        <dbReference type="ARBA" id="ARBA00023150"/>
    </source>
</evidence>
<evidence type="ECO:0000256" key="5">
    <source>
        <dbReference type="ARBA" id="ARBA00022741"/>
    </source>
</evidence>
<dbReference type="AlphaFoldDB" id="A0A5C8K9W8"/>
<dbReference type="InterPro" id="IPR013785">
    <property type="entry name" value="Aldolase_TIM"/>
</dbReference>
<keyword evidence="10" id="KW-0456">Lyase</keyword>
<dbReference type="InterPro" id="IPR006638">
    <property type="entry name" value="Elp3/MiaA/NifB-like_rSAM"/>
</dbReference>
<keyword evidence="8" id="KW-0342">GTP-binding</keyword>
<evidence type="ECO:0000256" key="6">
    <source>
        <dbReference type="ARBA" id="ARBA00023004"/>
    </source>
</evidence>
<dbReference type="PROSITE" id="PS51918">
    <property type="entry name" value="RADICAL_SAM"/>
    <property type="match status" value="1"/>
</dbReference>
<dbReference type="OrthoDB" id="9763993at2"/>
<dbReference type="Proteomes" id="UP000321926">
    <property type="component" value="Unassembled WGS sequence"/>
</dbReference>
<dbReference type="SFLD" id="SFLDG01067">
    <property type="entry name" value="SPASM/twitch_domain_containing"/>
    <property type="match status" value="1"/>
</dbReference>
<reference evidence="12 13" key="1">
    <citation type="submission" date="2019-08" db="EMBL/GenBank/DDBJ databases">
        <authorList>
            <person name="Shi S."/>
        </authorList>
    </citation>
    <scope>NUCLEOTIDE SEQUENCE [LARGE SCALE GENOMIC DNA]</scope>
    <source>
        <strain evidence="12 13">GY10130</strain>
    </source>
</reference>
<dbReference type="SFLD" id="SFLDG01383">
    <property type="entry name" value="cyclic_pyranopterin_phosphate"/>
    <property type="match status" value="1"/>
</dbReference>
<keyword evidence="3" id="KW-0949">S-adenosyl-L-methionine</keyword>
<protein>
    <submittedName>
        <fullName evidence="12">Radical SAM protein</fullName>
    </submittedName>
</protein>
<keyword evidence="7" id="KW-0411">Iron-sulfur</keyword>
<gene>
    <name evidence="12" type="ORF">FVR03_07665</name>
</gene>
<sequence>MMELNDRYNRTFKTLRVSLLSTCNLGCVYCTMGDPTINVDKKPQTPASVFLQQIEQLHKQLNLDTIRFTGGEPLLYRELAEVIAGAKQIGIPNIKITTNAFLLDRVAPLLKEAGLQSVNVSLDAVEEEVFFKMTKRQQVHRVLKGIETALACGLEVKLNAVILKGMNDCQVLPLLRYAFDKDIAIRFLEVMAMGHLHQHAAEYLYSQNDILAAIDTEYEFFKLLRKPGATANYWQTLEGKTFGIVANESDPFCQDCNRLRLDAQGNIYGCLSSNHPVSISDVQEEQVLQSKLQQAMWQKQDLKFTGSDLSMLQIGG</sequence>
<dbReference type="SFLD" id="SFLDG01386">
    <property type="entry name" value="main_SPASM_domain-containing"/>
    <property type="match status" value="1"/>
</dbReference>